<evidence type="ECO:0000256" key="2">
    <source>
        <dbReference type="PROSITE-ProRule" id="PRU00235"/>
    </source>
</evidence>
<gene>
    <name evidence="4" type="ORF">ACHAXA_011895</name>
</gene>
<proteinExistence type="predicted"/>
<feature type="repeat" description="RCC1" evidence="2">
    <location>
        <begin position="312"/>
        <end position="368"/>
    </location>
</feature>
<evidence type="ECO:0000313" key="5">
    <source>
        <dbReference type="Proteomes" id="UP001530377"/>
    </source>
</evidence>
<feature type="compositionally biased region" description="Polar residues" evidence="3">
    <location>
        <begin position="64"/>
        <end position="76"/>
    </location>
</feature>
<keyword evidence="5" id="KW-1185">Reference proteome</keyword>
<dbReference type="PROSITE" id="PS50012">
    <property type="entry name" value="RCC1_3"/>
    <property type="match status" value="5"/>
</dbReference>
<dbReference type="Pfam" id="PF00415">
    <property type="entry name" value="RCC1"/>
    <property type="match status" value="5"/>
</dbReference>
<feature type="repeat" description="RCC1" evidence="2">
    <location>
        <begin position="586"/>
        <end position="639"/>
    </location>
</feature>
<feature type="repeat" description="RCC1" evidence="2">
    <location>
        <begin position="369"/>
        <end position="422"/>
    </location>
</feature>
<dbReference type="InterPro" id="IPR000408">
    <property type="entry name" value="Reg_chr_condens"/>
</dbReference>
<evidence type="ECO:0000256" key="1">
    <source>
        <dbReference type="ARBA" id="ARBA00022737"/>
    </source>
</evidence>
<name>A0ABD3SCD7_9STRA</name>
<dbReference type="SUPFAM" id="SSF50985">
    <property type="entry name" value="RCC1/BLIP-II"/>
    <property type="match status" value="1"/>
</dbReference>
<dbReference type="PANTHER" id="PTHR22872">
    <property type="entry name" value="BTK-BINDING PROTEIN-RELATED"/>
    <property type="match status" value="1"/>
</dbReference>
<comment type="caution">
    <text evidence="4">The sequence shown here is derived from an EMBL/GenBank/DDBJ whole genome shotgun (WGS) entry which is preliminary data.</text>
</comment>
<dbReference type="SUPFAM" id="SSF81383">
    <property type="entry name" value="F-box domain"/>
    <property type="match status" value="1"/>
</dbReference>
<dbReference type="PROSITE" id="PS00626">
    <property type="entry name" value="RCC1_2"/>
    <property type="match status" value="1"/>
</dbReference>
<feature type="compositionally biased region" description="Basic and acidic residues" evidence="3">
    <location>
        <begin position="1"/>
        <end position="22"/>
    </location>
</feature>
<dbReference type="InterPro" id="IPR009091">
    <property type="entry name" value="RCC1/BLIP-II"/>
</dbReference>
<dbReference type="PRINTS" id="PR00633">
    <property type="entry name" value="RCCNDNSATION"/>
</dbReference>
<feature type="repeat" description="RCC1" evidence="2">
    <location>
        <begin position="533"/>
        <end position="585"/>
    </location>
</feature>
<dbReference type="Gene3D" id="2.130.10.30">
    <property type="entry name" value="Regulator of chromosome condensation 1/beta-lactamase-inhibitor protein II"/>
    <property type="match status" value="2"/>
</dbReference>
<dbReference type="AlphaFoldDB" id="A0ABD3SCD7"/>
<protein>
    <submittedName>
        <fullName evidence="4">Uncharacterized protein</fullName>
    </submittedName>
</protein>
<dbReference type="InterPro" id="IPR051625">
    <property type="entry name" value="Signaling_Regulatory_Domain"/>
</dbReference>
<feature type="repeat" description="RCC1" evidence="2">
    <location>
        <begin position="253"/>
        <end position="306"/>
    </location>
</feature>
<evidence type="ECO:0000313" key="4">
    <source>
        <dbReference type="EMBL" id="KAL3822117.1"/>
    </source>
</evidence>
<organism evidence="4 5">
    <name type="scientific">Cyclostephanos tholiformis</name>
    <dbReference type="NCBI Taxonomy" id="382380"/>
    <lineage>
        <taxon>Eukaryota</taxon>
        <taxon>Sar</taxon>
        <taxon>Stramenopiles</taxon>
        <taxon>Ochrophyta</taxon>
        <taxon>Bacillariophyta</taxon>
        <taxon>Coscinodiscophyceae</taxon>
        <taxon>Thalassiosirophycidae</taxon>
        <taxon>Stephanodiscales</taxon>
        <taxon>Stephanodiscaceae</taxon>
        <taxon>Cyclostephanos</taxon>
    </lineage>
</organism>
<feature type="region of interest" description="Disordered" evidence="3">
    <location>
        <begin position="1"/>
        <end position="76"/>
    </location>
</feature>
<feature type="compositionally biased region" description="Gly residues" evidence="3">
    <location>
        <begin position="39"/>
        <end position="54"/>
    </location>
</feature>
<accession>A0ABD3SCD7</accession>
<keyword evidence="1" id="KW-0677">Repeat</keyword>
<dbReference type="InterPro" id="IPR036047">
    <property type="entry name" value="F-box-like_dom_sf"/>
</dbReference>
<dbReference type="EMBL" id="JALLPB020000074">
    <property type="protein sequence ID" value="KAL3822117.1"/>
    <property type="molecule type" value="Genomic_DNA"/>
</dbReference>
<reference evidence="4 5" key="1">
    <citation type="submission" date="2024-10" db="EMBL/GenBank/DDBJ databases">
        <title>Updated reference genomes for cyclostephanoid diatoms.</title>
        <authorList>
            <person name="Roberts W.R."/>
            <person name="Alverson A.J."/>
        </authorList>
    </citation>
    <scope>NUCLEOTIDE SEQUENCE [LARGE SCALE GENOMIC DNA]</scope>
    <source>
        <strain evidence="4 5">AJA228-03</strain>
    </source>
</reference>
<dbReference type="Proteomes" id="UP001530377">
    <property type="component" value="Unassembled WGS sequence"/>
</dbReference>
<sequence>MARTKEEKERRILEARERAERRRAVKASAKAAAGDDGKAGGIGGIGGIGGGGGSADDRRPPTSILPNPNLDNAPSPLTNLPIDALSNVMRYLPAREYGAMISTCAHLRRALIGIECRSMHLCSRLMRSTTHTAECGEIRLCGGRKEALVILDRSLKGGGATNRLIAGGTKKLGRVGGGVDDDGYGEGGGNDGDGDEYPGYARFVEEAVLGHSAMQCSRHGTFSPHVQGRFASCSPEHSLLRMGGGGSSGPGGSGVSSWGVGKRGQLGHDKRDDVELPRLLSGRIGWGVRIVQVSAGGGLVRVAHSLLLTSTGRVLSFGQNSYGQLGHGYDPGNVLSDCLRPRYIDALKNLKCICVSAGELHSGAVTIDGDVYTWGEGFCGQLGLGDRRPHLLPEQVILGGLDDECVSNISCGCRHTLVTTEEGEVFSWGLGRFGVLGRSYTDFTYQTDVGMVVPDGEEGNVQGAAVRPAADVVAEANQGEGIDGLIESLDALNLTLDDPSDQCYPKVIDSLKGLRAVGVSAGHRHSLVLDERGALYSFGSGASGALGHGDLIGQEFPVKVEFDKIDTRIHQMSAGVDISMAVTTDGTVYAWGKAADGRLGLGIGNRNITIPMKVEFSDATFKAVDVECGYVHSLVVGLDGSIWQCGGVGTDGKEDGQQDLHSVQGKLGLPEILSGYNIWHRISEPKEEVVKQTWTKYGKYELKGRSKMMTEGVRSIA</sequence>
<evidence type="ECO:0000256" key="3">
    <source>
        <dbReference type="SAM" id="MobiDB-lite"/>
    </source>
</evidence>